<organism evidence="2 3">
    <name type="scientific">Nyctereutes procyonoides</name>
    <name type="common">Raccoon dog</name>
    <name type="synonym">Canis procyonoides</name>
    <dbReference type="NCBI Taxonomy" id="34880"/>
    <lineage>
        <taxon>Eukaryota</taxon>
        <taxon>Metazoa</taxon>
        <taxon>Chordata</taxon>
        <taxon>Craniata</taxon>
        <taxon>Vertebrata</taxon>
        <taxon>Euteleostomi</taxon>
        <taxon>Mammalia</taxon>
        <taxon>Eutheria</taxon>
        <taxon>Laurasiatheria</taxon>
        <taxon>Carnivora</taxon>
        <taxon>Caniformia</taxon>
        <taxon>Canidae</taxon>
        <taxon>Nyctereutes</taxon>
    </lineage>
</organism>
<accession>A0A811ZUF6</accession>
<evidence type="ECO:0000313" key="2">
    <source>
        <dbReference type="EMBL" id="CAD7692235.1"/>
    </source>
</evidence>
<proteinExistence type="predicted"/>
<feature type="region of interest" description="Disordered" evidence="1">
    <location>
        <begin position="51"/>
        <end position="114"/>
    </location>
</feature>
<feature type="compositionally biased region" description="Basic residues" evidence="1">
    <location>
        <begin position="85"/>
        <end position="99"/>
    </location>
</feature>
<evidence type="ECO:0000256" key="1">
    <source>
        <dbReference type="SAM" id="MobiDB-lite"/>
    </source>
</evidence>
<name>A0A811ZUF6_NYCPR</name>
<keyword evidence="3" id="KW-1185">Reference proteome</keyword>
<comment type="caution">
    <text evidence="2">The sequence shown here is derived from an EMBL/GenBank/DDBJ whole genome shotgun (WGS) entry which is preliminary data.</text>
</comment>
<feature type="region of interest" description="Disordered" evidence="1">
    <location>
        <begin position="1"/>
        <end position="25"/>
    </location>
</feature>
<dbReference type="EMBL" id="CAJHUB010000775">
    <property type="protein sequence ID" value="CAD7692235.1"/>
    <property type="molecule type" value="Genomic_DNA"/>
</dbReference>
<sequence length="231" mass="25421">MSESKKGTAGGRDGKTTNNMTLPDKQPCLTPPFLLLPQTRSVLRIHSVLPVPQSHTGRPLPGETTVPAATATGGDSGTMNPSRHQQGRSPRRTHTKCRGQRPASLRLETDRDAHPASHRDVRVYLGCRRGRGYFRARSDPHTSAMEEEETAVSTFRRERGISRSPAGPVLTSESRRTTTHAVKKLWRGSVALSVCTHCCTIITTIHFQDSFHPANCAWQLMGRSNPPPTPF</sequence>
<dbReference type="AlphaFoldDB" id="A0A811ZUF6"/>
<dbReference type="Proteomes" id="UP000645828">
    <property type="component" value="Unassembled WGS sequence"/>
</dbReference>
<feature type="region of interest" description="Disordered" evidence="1">
    <location>
        <begin position="138"/>
        <end position="175"/>
    </location>
</feature>
<evidence type="ECO:0000313" key="3">
    <source>
        <dbReference type="Proteomes" id="UP000645828"/>
    </source>
</evidence>
<reference evidence="2" key="1">
    <citation type="submission" date="2020-12" db="EMBL/GenBank/DDBJ databases">
        <authorList>
            <consortium name="Molecular Ecology Group"/>
        </authorList>
    </citation>
    <scope>NUCLEOTIDE SEQUENCE</scope>
    <source>
        <strain evidence="2">TBG_1078</strain>
    </source>
</reference>
<protein>
    <submittedName>
        <fullName evidence="2">(raccoon dog) hypothetical protein</fullName>
    </submittedName>
</protein>
<gene>
    <name evidence="2" type="ORF">NYPRO_LOCUS25029</name>
</gene>